<reference evidence="1" key="1">
    <citation type="journal article" date="2012" name="PLoS ONE">
        <title>Gene sets for utilization of primary and secondary nutrition supplies in the distal gut of endangered iberian lynx.</title>
        <authorList>
            <person name="Alcaide M."/>
            <person name="Messina E."/>
            <person name="Richter M."/>
            <person name="Bargiela R."/>
            <person name="Peplies J."/>
            <person name="Huws S.A."/>
            <person name="Newbold C.J."/>
            <person name="Golyshin P.N."/>
            <person name="Simon M.A."/>
            <person name="Lopez G."/>
            <person name="Yakimov M.M."/>
            <person name="Ferrer M."/>
        </authorList>
    </citation>
    <scope>NUCLEOTIDE SEQUENCE</scope>
</reference>
<evidence type="ECO:0000313" key="1">
    <source>
        <dbReference type="EMBL" id="EJW96531.1"/>
    </source>
</evidence>
<protein>
    <submittedName>
        <fullName evidence="1">Uncharacterized protein</fullName>
    </submittedName>
</protein>
<sequence length="20" mass="2142">MADGKHTLEQCRIGIVAQTA</sequence>
<feature type="non-terminal residue" evidence="1">
    <location>
        <position position="20"/>
    </location>
</feature>
<name>J9FNN8_9ZZZZ</name>
<comment type="caution">
    <text evidence="1">The sequence shown here is derived from an EMBL/GenBank/DDBJ whole genome shotgun (WGS) entry which is preliminary data.</text>
</comment>
<organism evidence="1">
    <name type="scientific">gut metagenome</name>
    <dbReference type="NCBI Taxonomy" id="749906"/>
    <lineage>
        <taxon>unclassified sequences</taxon>
        <taxon>metagenomes</taxon>
        <taxon>organismal metagenomes</taxon>
    </lineage>
</organism>
<gene>
    <name evidence="1" type="ORF">EVA_15363</name>
</gene>
<dbReference type="EMBL" id="AMCI01005238">
    <property type="protein sequence ID" value="EJW96531.1"/>
    <property type="molecule type" value="Genomic_DNA"/>
</dbReference>
<proteinExistence type="predicted"/>
<accession>J9FNN8</accession>
<dbReference type="AlphaFoldDB" id="J9FNN8"/>